<dbReference type="SMART" id="SM00398">
    <property type="entry name" value="HMG"/>
    <property type="match status" value="1"/>
</dbReference>
<dbReference type="GO" id="GO:0045892">
    <property type="term" value="P:negative regulation of DNA-templated transcription"/>
    <property type="evidence" value="ECO:0007669"/>
    <property type="project" value="TreeGrafter"/>
</dbReference>
<proteinExistence type="predicted"/>
<evidence type="ECO:0000256" key="2">
    <source>
        <dbReference type="SAM" id="MobiDB-lite"/>
    </source>
</evidence>
<feature type="DNA-binding region" description="HMG box" evidence="1">
    <location>
        <begin position="148"/>
        <end position="216"/>
    </location>
</feature>
<dbReference type="Gene3D" id="1.10.30.10">
    <property type="entry name" value="High mobility group box domain"/>
    <property type="match status" value="1"/>
</dbReference>
<comment type="caution">
    <text evidence="4">The sequence shown here is derived from an EMBL/GenBank/DDBJ whole genome shotgun (WGS) entry which is preliminary data.</text>
</comment>
<feature type="compositionally biased region" description="Low complexity" evidence="2">
    <location>
        <begin position="244"/>
        <end position="282"/>
    </location>
</feature>
<feature type="region of interest" description="Disordered" evidence="2">
    <location>
        <begin position="462"/>
        <end position="481"/>
    </location>
</feature>
<dbReference type="CDD" id="cd21983">
    <property type="entry name" value="HMG-box_SMARCE1"/>
    <property type="match status" value="1"/>
</dbReference>
<dbReference type="GO" id="GO:0016514">
    <property type="term" value="C:SWI/SNF complex"/>
    <property type="evidence" value="ECO:0007669"/>
    <property type="project" value="TreeGrafter"/>
</dbReference>
<evidence type="ECO:0000313" key="4">
    <source>
        <dbReference type="EMBL" id="OQV18599.1"/>
    </source>
</evidence>
<feature type="domain" description="HMG box" evidence="3">
    <location>
        <begin position="148"/>
        <end position="216"/>
    </location>
</feature>
<evidence type="ECO:0000259" key="3">
    <source>
        <dbReference type="PROSITE" id="PS50118"/>
    </source>
</evidence>
<feature type="compositionally biased region" description="Basic and acidic residues" evidence="2">
    <location>
        <begin position="879"/>
        <end position="891"/>
    </location>
</feature>
<dbReference type="GO" id="GO:0016922">
    <property type="term" value="F:nuclear receptor binding"/>
    <property type="evidence" value="ECO:0007669"/>
    <property type="project" value="TreeGrafter"/>
</dbReference>
<dbReference type="InterPro" id="IPR009071">
    <property type="entry name" value="HMG_box_dom"/>
</dbReference>
<keyword evidence="1" id="KW-0539">Nucleus</keyword>
<dbReference type="SUPFAM" id="SSF47095">
    <property type="entry name" value="HMG-box"/>
    <property type="match status" value="1"/>
</dbReference>
<feature type="compositionally biased region" description="Gly residues" evidence="2">
    <location>
        <begin position="11"/>
        <end position="20"/>
    </location>
</feature>
<reference evidence="5" key="1">
    <citation type="submission" date="2017-01" db="EMBL/GenBank/DDBJ databases">
        <title>Comparative genomics of anhydrobiosis in the tardigrade Hypsibius dujardini.</title>
        <authorList>
            <person name="Yoshida Y."/>
            <person name="Koutsovoulos G."/>
            <person name="Laetsch D."/>
            <person name="Stevens L."/>
            <person name="Kumar S."/>
            <person name="Horikawa D."/>
            <person name="Ishino K."/>
            <person name="Komine S."/>
            <person name="Tomita M."/>
            <person name="Blaxter M."/>
            <person name="Arakawa K."/>
        </authorList>
    </citation>
    <scope>NUCLEOTIDE SEQUENCE [LARGE SCALE GENOMIC DNA]</scope>
    <source>
        <strain evidence="5">Z151</strain>
    </source>
</reference>
<sequence length="1037" mass="111262">MQANPNAMPYPGGGGGGGGHSQMQFQQNAEQMHHHRQQQQQHFMQQQQQQQQQQQPSGQSYPGPPSGPPMYGFNPQAPPNQSNFMHAPPPHEAQNSAGGMGGGPPGPMRSSGVHHHVGHGASTSSPKIEHAKSPPPMYSANSKPPKGPAKPLIPYLRFSKSVWEKVKTENPGLQFAEIGRIIGKQWRECSDEVKARITAEHKKETEEYVKAQNAFMESPEMVEWTKHKSRLQAMEEEAEKAKALAEQQHQAKAAAAANAAHSRALQQQQQQQHHQSSASASQPSGGFAQLLQGPLEELQSMSQRMLPGKHAGNPGQIQSNQQQQAEIDDDADDFLRAKHVASSRYRRNQKLMADTFSESLVPDGKMLVNEQRITLLRKQVQSLAHHQVMLVADKKEMMEKQAIKRQKLLDDSEAFDVKWAAVKEECKSVTKEQYQAMVEKYHKMFEKHVAEYQAQQAAARTQQEQSQKVADDLQQQQQQQQPMLHIPPPLEQVPQQQIDQYPLQQHPQQQHQQLMNPPAQYPRQLQQQQQQQQMNPSPMQYPQQQMTPPMMQYNMAPVAAAPIAIEQPPPAAALPSADFGLPPPIAVSPETVRTTSPLDALLGPPASPLIPQPIPVLATVPVLPPPIQEEVQNTQEDGIPPPTVVTADTDVEMKDESAAPITVEAAAEVTPATETTETSAVENVSETSVAIENVNESSVAIENVSETSVAIENVSEISGAIENVSESSVAVENVSETSVAMENVSESSVAVVQPAAVAEEAAAAVVASATSDGNVDMDDAVASDDIEMMDGTPLVPAAEEPVVETVTSPAATVTSPAATVEEVAQGLSPKPAKEELESDLISADSSPAPAVTVDEVVATVPTTQEGGKSEEALEEAASEAEKVSEAVKASEPDTETAGTVGTVEPDIIPLVEPSPAETESAQAKVAVPEAAEEENVESAVEKPATPLPPPPAVVVEQEEAVMGEQKEAGDLATSLDSVSEIAPAQEANLVVSPEETLAPTAETLVAPAEVVPVVSESAAPTVVEEDCGGQGMADFRL</sequence>
<protein>
    <recommendedName>
        <fullName evidence="3">HMG box domain-containing protein</fullName>
    </recommendedName>
</protein>
<dbReference type="Proteomes" id="UP000192578">
    <property type="component" value="Unassembled WGS sequence"/>
</dbReference>
<dbReference type="PROSITE" id="PS50118">
    <property type="entry name" value="HMG_BOX_2"/>
    <property type="match status" value="1"/>
</dbReference>
<feature type="compositionally biased region" description="Polar residues" evidence="2">
    <location>
        <begin position="21"/>
        <end position="30"/>
    </location>
</feature>
<feature type="region of interest" description="Disordered" evidence="2">
    <location>
        <begin position="305"/>
        <end position="327"/>
    </location>
</feature>
<keyword evidence="5" id="KW-1185">Reference proteome</keyword>
<keyword evidence="1" id="KW-0238">DNA-binding</keyword>
<evidence type="ECO:0000256" key="1">
    <source>
        <dbReference type="PROSITE-ProRule" id="PRU00267"/>
    </source>
</evidence>
<feature type="compositionally biased region" description="Low complexity" evidence="2">
    <location>
        <begin position="38"/>
        <end position="61"/>
    </location>
</feature>
<feature type="compositionally biased region" description="Low complexity" evidence="2">
    <location>
        <begin position="316"/>
        <end position="325"/>
    </location>
</feature>
<feature type="region of interest" description="Disordered" evidence="2">
    <location>
        <begin position="226"/>
        <end position="288"/>
    </location>
</feature>
<dbReference type="InterPro" id="IPR036910">
    <property type="entry name" value="HMG_box_dom_sf"/>
</dbReference>
<dbReference type="GO" id="GO:0031492">
    <property type="term" value="F:nucleosomal DNA binding"/>
    <property type="evidence" value="ECO:0007669"/>
    <property type="project" value="TreeGrafter"/>
</dbReference>
<evidence type="ECO:0000313" key="5">
    <source>
        <dbReference type="Proteomes" id="UP000192578"/>
    </source>
</evidence>
<dbReference type="EMBL" id="MTYJ01000048">
    <property type="protein sequence ID" value="OQV18599.1"/>
    <property type="molecule type" value="Genomic_DNA"/>
</dbReference>
<dbReference type="PANTHER" id="PTHR46232">
    <property type="entry name" value="SMARCE1 REGULATOR OF CHROMATIN"/>
    <property type="match status" value="1"/>
</dbReference>
<feature type="region of interest" description="Disordered" evidence="2">
    <location>
        <begin position="503"/>
        <end position="544"/>
    </location>
</feature>
<dbReference type="AlphaFoldDB" id="A0A1W0WTQ6"/>
<feature type="region of interest" description="Disordered" evidence="2">
    <location>
        <begin position="862"/>
        <end position="900"/>
    </location>
</feature>
<dbReference type="Pfam" id="PF00505">
    <property type="entry name" value="HMG_box"/>
    <property type="match status" value="1"/>
</dbReference>
<gene>
    <name evidence="4" type="ORF">BV898_07424</name>
</gene>
<dbReference type="OrthoDB" id="30931at2759"/>
<feature type="region of interest" description="Disordered" evidence="2">
    <location>
        <begin position="1"/>
        <end position="152"/>
    </location>
</feature>
<dbReference type="PANTHER" id="PTHR46232:SF1">
    <property type="entry name" value="SWI_SNF-RELATED MATRIX-ASSOCIATED ACTIN-DEPENDENT REGULATOR OF CHROMATIN SUBFAMILY E MEMBER 1"/>
    <property type="match status" value="1"/>
</dbReference>
<name>A0A1W0WTQ6_HYPEX</name>
<accession>A0A1W0WTQ6</accession>
<organism evidence="4 5">
    <name type="scientific">Hypsibius exemplaris</name>
    <name type="common">Freshwater tardigrade</name>
    <dbReference type="NCBI Taxonomy" id="2072580"/>
    <lineage>
        <taxon>Eukaryota</taxon>
        <taxon>Metazoa</taxon>
        <taxon>Ecdysozoa</taxon>
        <taxon>Tardigrada</taxon>
        <taxon>Eutardigrada</taxon>
        <taxon>Parachela</taxon>
        <taxon>Hypsibioidea</taxon>
        <taxon>Hypsibiidae</taxon>
        <taxon>Hypsibius</taxon>
    </lineage>
</organism>